<dbReference type="GO" id="GO:0004386">
    <property type="term" value="F:helicase activity"/>
    <property type="evidence" value="ECO:0007669"/>
    <property type="project" value="UniProtKB-KW"/>
</dbReference>
<keyword evidence="14" id="KW-1185">Reference proteome</keyword>
<feature type="compositionally biased region" description="Basic and acidic residues" evidence="10">
    <location>
        <begin position="2922"/>
        <end position="2938"/>
    </location>
</feature>
<evidence type="ECO:0000256" key="6">
    <source>
        <dbReference type="ARBA" id="ARBA00023015"/>
    </source>
</evidence>
<reference evidence="13" key="1">
    <citation type="submission" date="2020-06" db="EMBL/GenBank/DDBJ databases">
        <authorList>
            <person name="Li T."/>
            <person name="Hu X."/>
            <person name="Zhang T."/>
            <person name="Song X."/>
            <person name="Zhang H."/>
            <person name="Dai N."/>
            <person name="Sheng W."/>
            <person name="Hou X."/>
            <person name="Wei L."/>
        </authorList>
    </citation>
    <scope>NUCLEOTIDE SEQUENCE</scope>
    <source>
        <strain evidence="13">K16</strain>
        <tissue evidence="13">Leaf</tissue>
    </source>
</reference>
<feature type="compositionally biased region" description="Basic and acidic residues" evidence="10">
    <location>
        <begin position="1903"/>
        <end position="1913"/>
    </location>
</feature>
<feature type="region of interest" description="Disordered" evidence="10">
    <location>
        <begin position="1628"/>
        <end position="1667"/>
    </location>
</feature>
<feature type="compositionally biased region" description="Basic and acidic residues" evidence="10">
    <location>
        <begin position="2820"/>
        <end position="2834"/>
    </location>
</feature>
<feature type="compositionally biased region" description="Basic and acidic residues" evidence="10">
    <location>
        <begin position="2131"/>
        <end position="2141"/>
    </location>
</feature>
<comment type="caution">
    <text evidence="13">The sequence shown here is derived from an EMBL/GenBank/DDBJ whole genome shotgun (WGS) entry which is preliminary data.</text>
</comment>
<evidence type="ECO:0000313" key="14">
    <source>
        <dbReference type="Proteomes" id="UP001289374"/>
    </source>
</evidence>
<evidence type="ECO:0000256" key="3">
    <source>
        <dbReference type="ARBA" id="ARBA00022801"/>
    </source>
</evidence>
<feature type="compositionally biased region" description="Polar residues" evidence="10">
    <location>
        <begin position="1705"/>
        <end position="1715"/>
    </location>
</feature>
<evidence type="ECO:0000256" key="1">
    <source>
        <dbReference type="ARBA" id="ARBA00004123"/>
    </source>
</evidence>
<evidence type="ECO:0000313" key="13">
    <source>
        <dbReference type="EMBL" id="KAK4407389.1"/>
    </source>
</evidence>
<feature type="compositionally biased region" description="Basic and acidic residues" evidence="10">
    <location>
        <begin position="2872"/>
        <end position="2886"/>
    </location>
</feature>
<feature type="compositionally biased region" description="Polar residues" evidence="10">
    <location>
        <begin position="2230"/>
        <end position="2250"/>
    </location>
</feature>
<dbReference type="Gene3D" id="3.40.50.10810">
    <property type="entry name" value="Tandem AAA-ATPase domain"/>
    <property type="match status" value="1"/>
</dbReference>
<keyword evidence="8" id="KW-0539">Nucleus</keyword>
<evidence type="ECO:0000256" key="5">
    <source>
        <dbReference type="ARBA" id="ARBA00022840"/>
    </source>
</evidence>
<dbReference type="EMBL" id="JACGWL010000002">
    <property type="protein sequence ID" value="KAK4407389.1"/>
    <property type="molecule type" value="Genomic_DNA"/>
</dbReference>
<sequence>MATELESYLVILLHFTRGGEMANPQNVELEAAKFLHKLIQESKDEPTKLATKLYVILQHMRSSGKENSMPYQVISRAMETVIKENNLDIETLMSSRLPMAAGTQTGDSASSHLPGSSQRVGAAKDSKSIFSGNEMGTPETYAPTRGHTGPGSGGQDIYQGSAPHISGGAIKVHGVSSGVPGSYLSAESANRMQFGNSSFDSHSFTAKTAKDRSMEVFPASASGDHSAGKSMSGKALDHGGSSMATNANKGGFPSSLPESNMVRATASRDSGKSPVPQASTAGLPFKEQQLKQLRAQCLVFLAFRNGLMPKKLHLEIALGNFYTKEMELAGITLIRKGRSNLFLIQVMFLKSQGHWKDQMAVKDNVELHASAQREPHHSSTREAFSRNHDDDLGNIHQSKIVSSAVMAACEQSKLEESGGTGNGFANDMPKVPLPTNIAMHEDLLHRKDEATSQTQNPVDFHTVGNLHSDKKMQSFPLKDQWKPVPGVNAQNFSSVQVKDSNILVKNISQVVKPLLSGLADLPTFTCDILNDFFKPISNEVDRLKSIKKHRIGRRSKQIERYEQKMKEERQKRIRERQKEFFSEIEVHRERLEDGFKIKRERWKGFNRYVREFHKRKERFHREKIDRIQREKINLLKINDVEGYLRMVQDAKSDRVKQLLKETEKYLQKLGSKLKEAKVVARHFETDMEESKGGFVEENEDIVENEDDKDQAKHYLESNEKYYMMAHSVKENIIEQPTCLVGGKLREYQMNGLRWLVSLYNNHLNGILADEMGLGKTVQVISLICYLMETKNDRGPFLVVVPSSVLPGWESEINFWAPSIHKIVYSGPPEERRRLFKEQIVHQKFNILLTTYEYLMNKHDRPKLSKIQWHYIIIDEGHRIKNASCKLNADLKHYRSNHRLLLTGTPLQNNLEELWALLNFLLPNIFNSSDDFSQWFNKPFESNGDNSPDEVENELPEKIERLIRCEASAYQKLLMKRVEENLGALELQRLCGKLEMLDRLLPKLKATDHRVGLLLPSIDGGGVPCVYEGLRGWNYRKVFGLQVLLFSTMTRLLDVMEDYLCWKQYRYLRLDGHTSGGDRGALIDRFNQPDSPYFIFLLRDKFNKCQPGVCPQAEFKQILSSIAASVSFSLACNNLRTSIRAGGVGVNLQAADTVDLQAQARAHRIGQKKDVLVLRLETVQTVEEQVRASAEHKLGVANQSITAGFFDNNTSAEDRREYLESLLRECKKEEVAPVLDDDSLNDVIARSWLLYLLFDIASEDNLAYLNDEFAYTLFNESEIDIFESVDKQRREEEMVAWENMFGGKGSEKCKQIPPLPSRLLTDDDLKSFYEVMKISEAPTPGVLPNAGMKRKSGSLGGLDTQHYGRGKRAREVRSYEEQWTEEEFERMCQVDSPESPVIKEEVTGKTLPVAANIPAVVIGEMQAPVSSQLPQHPAIEPQPGLVNKEVTPPSKRGRGRPKRVVEASPLVPCPVPLGSVKAEEVSKVEATSVVPPDSSATTSHIRSITGGVQEMGLPITPTPGVTTPTLGPVTPNTGPTLPSIVPGSQTAASPSSVGRGRGRGRKSLTGGEAPAPRRRGKRQTTVLQTVPVTASLSLTEKPPIEIQGEIASGSVVATGTGSVPVTTVIKEVSSEPNSVSPAAILPSASGPWTSDVGSQEGAASSSSMASGDAFTGPAAVASVSQPDTGVVPASSSQATPALLPGFPVAQSISSSPSITRQGRGRGRGRGRNAQSREETPQRRRRRQDPVVSTIPGTLTGQDSALAEPPQKKTRASVLRKETTIGEGNLELTNASQYAAQDVADPSMEEVPKGSTAVSDIGVNKSEDPPQEQDGNKKEGNDQANKGSVIDTHICVGKVEDPPQGQDGNKNEGKDQVNEGSDPPQEQDGNKNEGKDQVNEGLDPPQEQDGNRKEGKDHTNGGSATDTNIDVDKFEDPSQEQDGNKKEGKDHTNEALESESNVHDNSPSISTLDPAVMVPSSGLQSARESGESKDTEAPDNKDPCGASSLISISEVLGSDNDNRKSEDSQSLLVVSSNSVEMEKGQGLNSDNVEAAASFGAMPHATETEKFESLCQKEDEKIIESAKSPNMDEFPASDNLSKGATNDVTVDSIPKLSENDNTQRASEDSGCLPVSKSDSAEMVKDQDLHSANVPVTSALGSKPLLPGESCKSESPSGKEGDKTFESSKSTNLDKSLPLLKSSEEATNTFSDKGAKNESGEVLVDEHEDYSTPGEVVVSTSDITVPVSGSGQNLSNQSHGKENSGEQESNVVVRDKDFNSKPDSTLTGGVEESSPISSIAENLELPVGSTEKVSENLAAYDDLEQMIEKEDFSVSASLGSADKLGYHQEQDLKDLDGKDHKAEMLLSESLLCYNLPSNSTLELAAALISPVPESGNQSAREEHQERKEPDNEVHVNSSDVPVPDVPEISLRSSSVFSSNEAEITTNQCLSSASPQGATLPGAMPLLGESEPADAAKETEKMVESAKSPTQEEAIALDDSWERAADAISEEPKDESGNEAGKLLTGEHKEEDPHLEVSISIPTLEDSPALDNMSDGAVNTISELPQDAFCSEPEKLPTDEPPKQSLPDDASVSPIEVAPRNVENSLASDDLSDGTGNTIPEVLEDTVRIKSGELPANEHARANAAVEVPIPTTEVVDPAQEELLAQDKLSDGVQDVVAEVHGLKFDDGSGKFPADEHSEENPPVGVSVSTTDIACPTLKDSPIPDNSADGAGNTVSEVLREPLETESRNILVDEQATEEAPLEVSTSTAEVAHTTTENSLAPDNACDAVNTILDVLGSTSPDESGKLLTDDDAKGHCIPEVLGSTSPDESGKLLTDDDAKGHCIPEVLGSTSPDESEKLLTDDDAKEAVPAEVLGSTSPDESGKLLTDEDAKETVPAEVPISTAETGVAEPDINQVKDEIPGAQESNDAIKTNDLDSKSESPEHGGLLDESANSGEA</sequence>
<keyword evidence="2" id="KW-0547">Nucleotide-binding</keyword>
<dbReference type="SUPFAM" id="SSF52540">
    <property type="entry name" value="P-loop containing nucleoside triphosphate hydrolases"/>
    <property type="match status" value="2"/>
</dbReference>
<dbReference type="GO" id="GO:0016787">
    <property type="term" value="F:hydrolase activity"/>
    <property type="evidence" value="ECO:0007669"/>
    <property type="project" value="UniProtKB-KW"/>
</dbReference>
<evidence type="ECO:0000256" key="9">
    <source>
        <dbReference type="SAM" id="Coils"/>
    </source>
</evidence>
<dbReference type="GO" id="GO:0005524">
    <property type="term" value="F:ATP binding"/>
    <property type="evidence" value="ECO:0007669"/>
    <property type="project" value="UniProtKB-KW"/>
</dbReference>
<dbReference type="Pfam" id="PF00176">
    <property type="entry name" value="SNF2-rel_dom"/>
    <property type="match status" value="1"/>
</dbReference>
<dbReference type="InterPro" id="IPR014978">
    <property type="entry name" value="Gln-Leu-Gln_QLQ"/>
</dbReference>
<evidence type="ECO:0000256" key="8">
    <source>
        <dbReference type="ARBA" id="ARBA00023242"/>
    </source>
</evidence>
<feature type="region of interest" description="Disordered" evidence="10">
    <location>
        <begin position="2788"/>
        <end position="2948"/>
    </location>
</feature>
<feature type="compositionally biased region" description="Basic and acidic residues" evidence="10">
    <location>
        <begin position="1924"/>
        <end position="1948"/>
    </location>
</feature>
<dbReference type="Pfam" id="PF14619">
    <property type="entry name" value="SnAC"/>
    <property type="match status" value="1"/>
</dbReference>
<feature type="compositionally biased region" description="Basic and acidic residues" evidence="10">
    <location>
        <begin position="2169"/>
        <end position="2178"/>
    </location>
</feature>
<feature type="compositionally biased region" description="Polar residues" evidence="10">
    <location>
        <begin position="1541"/>
        <end position="1551"/>
    </location>
</feature>
<feature type="region of interest" description="Disordered" evidence="10">
    <location>
        <begin position="2071"/>
        <end position="2289"/>
    </location>
</feature>
<dbReference type="FunFam" id="3.40.50.10810:FF:000016">
    <property type="entry name" value="Chromatin structure-remodeling complex protein SYD"/>
    <property type="match status" value="1"/>
</dbReference>
<evidence type="ECO:0000256" key="7">
    <source>
        <dbReference type="ARBA" id="ARBA00023163"/>
    </source>
</evidence>
<feature type="domain" description="HSA" evidence="12">
    <location>
        <begin position="563"/>
        <end position="637"/>
    </location>
</feature>
<proteinExistence type="predicted"/>
<dbReference type="PROSITE" id="PS51192">
    <property type="entry name" value="HELICASE_ATP_BIND_1"/>
    <property type="match status" value="1"/>
</dbReference>
<gene>
    <name evidence="13" type="ORF">Sango_0319900</name>
</gene>
<feature type="compositionally biased region" description="Basic and acidic residues" evidence="10">
    <location>
        <begin position="2491"/>
        <end position="2507"/>
    </location>
</feature>
<comment type="subcellular location">
    <subcellularLocation>
        <location evidence="1">Nucleus</location>
    </subcellularLocation>
</comment>
<feature type="compositionally biased region" description="Basic and acidic residues" evidence="10">
    <location>
        <begin position="2563"/>
        <end position="2573"/>
    </location>
</feature>
<dbReference type="InterPro" id="IPR000330">
    <property type="entry name" value="SNF2_N"/>
</dbReference>
<feature type="domain" description="Helicase ATP-binding" evidence="11">
    <location>
        <begin position="756"/>
        <end position="923"/>
    </location>
</feature>
<feature type="region of interest" description="Disordered" evidence="10">
    <location>
        <begin position="1518"/>
        <end position="1580"/>
    </location>
</feature>
<feature type="compositionally biased region" description="Low complexity" evidence="10">
    <location>
        <begin position="1518"/>
        <end position="1537"/>
    </location>
</feature>
<feature type="compositionally biased region" description="Polar residues" evidence="10">
    <location>
        <begin position="2091"/>
        <end position="2102"/>
    </location>
</feature>
<feature type="compositionally biased region" description="Polar residues" evidence="10">
    <location>
        <begin position="2755"/>
        <end position="2772"/>
    </location>
</feature>
<keyword evidence="7" id="KW-0804">Transcription</keyword>
<dbReference type="InterPro" id="IPR014012">
    <property type="entry name" value="HSA_dom"/>
</dbReference>
<keyword evidence="3" id="KW-0378">Hydrolase</keyword>
<feature type="region of interest" description="Disordered" evidence="10">
    <location>
        <begin position="2677"/>
        <end position="2701"/>
    </location>
</feature>
<feature type="compositionally biased region" description="Basic and acidic residues" evidence="10">
    <location>
        <begin position="1882"/>
        <end position="1892"/>
    </location>
</feature>
<dbReference type="SMART" id="SM01314">
    <property type="entry name" value="SnAC"/>
    <property type="match status" value="1"/>
</dbReference>
<feature type="region of interest" description="Disordered" evidence="10">
    <location>
        <begin position="2439"/>
        <end position="2584"/>
    </location>
</feature>
<feature type="compositionally biased region" description="Polar residues" evidence="10">
    <location>
        <begin position="102"/>
        <end position="119"/>
    </location>
</feature>
<feature type="compositionally biased region" description="Basic and acidic residues" evidence="10">
    <location>
        <begin position="2516"/>
        <end position="2526"/>
    </location>
</feature>
<dbReference type="PROSITE" id="PS51204">
    <property type="entry name" value="HSA"/>
    <property type="match status" value="1"/>
</dbReference>
<dbReference type="GO" id="GO:0042393">
    <property type="term" value="F:histone binding"/>
    <property type="evidence" value="ECO:0007669"/>
    <property type="project" value="InterPro"/>
</dbReference>
<dbReference type="GO" id="GO:0006355">
    <property type="term" value="P:regulation of DNA-templated transcription"/>
    <property type="evidence" value="ECO:0007669"/>
    <property type="project" value="InterPro"/>
</dbReference>
<dbReference type="SMART" id="SM00951">
    <property type="entry name" value="QLQ"/>
    <property type="match status" value="1"/>
</dbReference>
<protein>
    <submittedName>
        <fullName evidence="13">Chromatin structure-remodeling complex protein SYD</fullName>
    </submittedName>
</protein>
<feature type="compositionally biased region" description="Basic and acidic residues" evidence="10">
    <location>
        <begin position="1982"/>
        <end position="1996"/>
    </location>
</feature>
<feature type="region of interest" description="Disordered" evidence="10">
    <location>
        <begin position="1427"/>
        <end position="1458"/>
    </location>
</feature>
<dbReference type="InterPro" id="IPR049730">
    <property type="entry name" value="SNF2/RAD54-like_C"/>
</dbReference>
<dbReference type="Gene3D" id="3.40.50.300">
    <property type="entry name" value="P-loop containing nucleotide triphosphate hydrolases"/>
    <property type="match status" value="2"/>
</dbReference>
<dbReference type="PANTHER" id="PTHR10799">
    <property type="entry name" value="SNF2/RAD54 HELICASE FAMILY"/>
    <property type="match status" value="1"/>
</dbReference>
<keyword evidence="6" id="KW-0805">Transcription regulation</keyword>
<dbReference type="InterPro" id="IPR029295">
    <property type="entry name" value="SnAC"/>
</dbReference>
<feature type="coiled-coil region" evidence="9">
    <location>
        <begin position="551"/>
        <end position="578"/>
    </location>
</feature>
<feature type="compositionally biased region" description="Basic and acidic residues" evidence="10">
    <location>
        <begin position="2391"/>
        <end position="2405"/>
    </location>
</feature>
<dbReference type="CDD" id="cd18793">
    <property type="entry name" value="SF2_C_SNF"/>
    <property type="match status" value="1"/>
</dbReference>
<reference evidence="13" key="2">
    <citation type="journal article" date="2024" name="Plant">
        <title>Genomic evolution and insights into agronomic trait innovations of Sesamum species.</title>
        <authorList>
            <person name="Miao H."/>
            <person name="Wang L."/>
            <person name="Qu L."/>
            <person name="Liu H."/>
            <person name="Sun Y."/>
            <person name="Le M."/>
            <person name="Wang Q."/>
            <person name="Wei S."/>
            <person name="Zheng Y."/>
            <person name="Lin W."/>
            <person name="Duan Y."/>
            <person name="Cao H."/>
            <person name="Xiong S."/>
            <person name="Wang X."/>
            <person name="Wei L."/>
            <person name="Li C."/>
            <person name="Ma Q."/>
            <person name="Ju M."/>
            <person name="Zhao R."/>
            <person name="Li G."/>
            <person name="Mu C."/>
            <person name="Tian Q."/>
            <person name="Mei H."/>
            <person name="Zhang T."/>
            <person name="Gao T."/>
            <person name="Zhang H."/>
        </authorList>
    </citation>
    <scope>NUCLEOTIDE SEQUENCE</scope>
    <source>
        <strain evidence="13">K16</strain>
    </source>
</reference>
<evidence type="ECO:0000259" key="12">
    <source>
        <dbReference type="PROSITE" id="PS51204"/>
    </source>
</evidence>
<dbReference type="InterPro" id="IPR038718">
    <property type="entry name" value="SNF2-like_sf"/>
</dbReference>
<evidence type="ECO:0000259" key="11">
    <source>
        <dbReference type="PROSITE" id="PS51192"/>
    </source>
</evidence>
<feature type="region of interest" description="Disordered" evidence="10">
    <location>
        <begin position="1701"/>
        <end position="2002"/>
    </location>
</feature>
<keyword evidence="9" id="KW-0175">Coiled coil</keyword>
<feature type="region of interest" description="Disordered" evidence="10">
    <location>
        <begin position="219"/>
        <end position="280"/>
    </location>
</feature>
<feature type="compositionally biased region" description="Basic and acidic residues" evidence="10">
    <location>
        <begin position="2846"/>
        <end position="2860"/>
    </location>
</feature>
<feature type="compositionally biased region" description="Basic and acidic residues" evidence="10">
    <location>
        <begin position="2677"/>
        <end position="2691"/>
    </location>
</feature>
<evidence type="ECO:0000256" key="4">
    <source>
        <dbReference type="ARBA" id="ARBA00022806"/>
    </source>
</evidence>
<feature type="region of interest" description="Disordered" evidence="10">
    <location>
        <begin position="1341"/>
        <end position="1368"/>
    </location>
</feature>
<keyword evidence="5" id="KW-0067">ATP-binding</keyword>
<dbReference type="GO" id="GO:0048731">
    <property type="term" value="P:system development"/>
    <property type="evidence" value="ECO:0007669"/>
    <property type="project" value="UniProtKB-ARBA"/>
</dbReference>
<feature type="compositionally biased region" description="Basic and acidic residues" evidence="10">
    <location>
        <begin position="2794"/>
        <end position="2808"/>
    </location>
</feature>
<feature type="compositionally biased region" description="Polar residues" evidence="10">
    <location>
        <begin position="2439"/>
        <end position="2448"/>
    </location>
</feature>
<dbReference type="Proteomes" id="UP001289374">
    <property type="component" value="Unassembled WGS sequence"/>
</dbReference>
<feature type="region of interest" description="Disordered" evidence="10">
    <location>
        <begin position="2384"/>
        <end position="2418"/>
    </location>
</feature>
<feature type="region of interest" description="Disordered" evidence="10">
    <location>
        <begin position="370"/>
        <end position="391"/>
    </location>
</feature>
<name>A0AAE2C367_9LAMI</name>
<feature type="compositionally biased region" description="Low complexity" evidence="10">
    <location>
        <begin position="2409"/>
        <end position="2418"/>
    </location>
</feature>
<organism evidence="13 14">
    <name type="scientific">Sesamum angolense</name>
    <dbReference type="NCBI Taxonomy" id="2727404"/>
    <lineage>
        <taxon>Eukaryota</taxon>
        <taxon>Viridiplantae</taxon>
        <taxon>Streptophyta</taxon>
        <taxon>Embryophyta</taxon>
        <taxon>Tracheophyta</taxon>
        <taxon>Spermatophyta</taxon>
        <taxon>Magnoliopsida</taxon>
        <taxon>eudicotyledons</taxon>
        <taxon>Gunneridae</taxon>
        <taxon>Pentapetalae</taxon>
        <taxon>asterids</taxon>
        <taxon>lamiids</taxon>
        <taxon>Lamiales</taxon>
        <taxon>Pedaliaceae</taxon>
        <taxon>Sesamum</taxon>
    </lineage>
</organism>
<evidence type="ECO:0000256" key="10">
    <source>
        <dbReference type="SAM" id="MobiDB-lite"/>
    </source>
</evidence>
<feature type="region of interest" description="Disordered" evidence="10">
    <location>
        <begin position="2730"/>
        <end position="2773"/>
    </location>
</feature>
<feature type="compositionally biased region" description="Low complexity" evidence="10">
    <location>
        <begin position="1652"/>
        <end position="1666"/>
    </location>
</feature>
<evidence type="ECO:0000256" key="2">
    <source>
        <dbReference type="ARBA" id="ARBA00022741"/>
    </source>
</evidence>
<dbReference type="SMART" id="SM00487">
    <property type="entry name" value="DEXDc"/>
    <property type="match status" value="1"/>
</dbReference>
<keyword evidence="4" id="KW-0347">Helicase</keyword>
<dbReference type="GO" id="GO:0005634">
    <property type="term" value="C:nucleus"/>
    <property type="evidence" value="ECO:0007669"/>
    <property type="project" value="UniProtKB-SubCell"/>
</dbReference>
<dbReference type="InterPro" id="IPR027417">
    <property type="entry name" value="P-loop_NTPase"/>
</dbReference>
<dbReference type="InterPro" id="IPR014001">
    <property type="entry name" value="Helicase_ATP-bd"/>
</dbReference>
<feature type="compositionally biased region" description="Basic and acidic residues" evidence="10">
    <location>
        <begin position="2465"/>
        <end position="2475"/>
    </location>
</feature>
<accession>A0AAE2C367</accession>
<feature type="region of interest" description="Disordered" evidence="10">
    <location>
        <begin position="100"/>
        <end position="155"/>
    </location>
</feature>